<keyword evidence="5" id="KW-0378">Hydrolase</keyword>
<evidence type="ECO:0000256" key="12">
    <source>
        <dbReference type="SAM" id="MobiDB-lite"/>
    </source>
</evidence>
<feature type="binding site" evidence="10">
    <location>
        <position position="465"/>
    </location>
    <ligand>
        <name>substrate</name>
    </ligand>
</feature>
<dbReference type="EMBL" id="MU853805">
    <property type="protein sequence ID" value="KAK3939810.1"/>
    <property type="molecule type" value="Genomic_DNA"/>
</dbReference>
<name>A0AAN6N6M4_9PEZI</name>
<dbReference type="AlphaFoldDB" id="A0AAN6N6M4"/>
<feature type="site" description="Interaction with DNA" evidence="11">
    <location>
        <position position="489"/>
    </location>
</feature>
<dbReference type="GO" id="GO:0017005">
    <property type="term" value="F:3'-tyrosyl-DNA phosphodiesterase activity"/>
    <property type="evidence" value="ECO:0007669"/>
    <property type="project" value="TreeGrafter"/>
</dbReference>
<feature type="compositionally biased region" description="Acidic residues" evidence="12">
    <location>
        <begin position="57"/>
        <end position="66"/>
    </location>
</feature>
<dbReference type="GO" id="GO:0003697">
    <property type="term" value="F:single-stranded DNA binding"/>
    <property type="evidence" value="ECO:0007669"/>
    <property type="project" value="TreeGrafter"/>
</dbReference>
<protein>
    <submittedName>
        <fullName evidence="13">Tyrosyl-DNA phosphodiesterase</fullName>
    </submittedName>
</protein>
<evidence type="ECO:0000256" key="6">
    <source>
        <dbReference type="ARBA" id="ARBA00022839"/>
    </source>
</evidence>
<dbReference type="FunFam" id="3.30.870.10:FF:000038">
    <property type="entry name" value="Probable tyrosyl-DNA phosphodiesterase"/>
    <property type="match status" value="1"/>
</dbReference>
<evidence type="ECO:0000256" key="9">
    <source>
        <dbReference type="PIRSR" id="PIRSR610347-1"/>
    </source>
</evidence>
<evidence type="ECO:0000256" key="4">
    <source>
        <dbReference type="ARBA" id="ARBA00022763"/>
    </source>
</evidence>
<sequence>MGKKGKRLVSSDVDEEARSSRRSTPTSLTRPISPPLKKRRLTPPAELQEVPDVLEGLPDEEAAEPEESSRVKGKSVARDETGVPEESHPQKLSEAGQSSSSQRIFKSPFRLTRIQDLPDELNKDTITLKDMLGDPLISECWEFNYLHDIDFLMSQFDEDVRSLVKVNVVHGFWKKEDPHRLDLQTQASQYQNVSLHAAYLSEIFGTHHSKMLILLRHDETAQVIIHTANMIVRDWRNMTQAAWLSPRLPLLKAPQQPVPDQDLKVGSGQKFKVDLLNYLRSYSSHRQQTCKPIIDQLMKYDFSAIRGSLISSVPGRHNVNDDSPTKFGWAALRQALKAVPIHPGKSDIVIQISSIATLGPTDNWLKNTLFAALATGRDETYKLQRPKPDFKVVFPTPDEIRRSLDGYASGGSIHTKIQSAQQAKQLQYLKPILYHWANDAPDGAKLGDDVVVKEAGRKRAAPHVKTYIRYGNKSERTIDWALITSANLSKQAWGEAVNSKSGEMRISSYEIGVLVWPGLFAEDAVMAATFLTDTPTTSEDTEGSGGGGGPVVGLRMPYNLPLQHYGPREEPWVATASYAEPDWMGQIWPGGNDE</sequence>
<dbReference type="PANTHER" id="PTHR12415">
    <property type="entry name" value="TYROSYL-DNA PHOSPHODIESTERASE 1"/>
    <property type="match status" value="1"/>
</dbReference>
<feature type="region of interest" description="Disordered" evidence="12">
    <location>
        <begin position="1"/>
        <end position="103"/>
    </location>
</feature>
<dbReference type="GO" id="GO:0005634">
    <property type="term" value="C:nucleus"/>
    <property type="evidence" value="ECO:0007669"/>
    <property type="project" value="UniProtKB-SubCell"/>
</dbReference>
<evidence type="ECO:0000256" key="2">
    <source>
        <dbReference type="ARBA" id="ARBA00010205"/>
    </source>
</evidence>
<evidence type="ECO:0000256" key="8">
    <source>
        <dbReference type="ARBA" id="ARBA00023242"/>
    </source>
</evidence>
<feature type="compositionally biased region" description="Basic and acidic residues" evidence="12">
    <location>
        <begin position="76"/>
        <end position="91"/>
    </location>
</feature>
<dbReference type="Gene3D" id="3.30.870.10">
    <property type="entry name" value="Endonuclease Chain A"/>
    <property type="match status" value="2"/>
</dbReference>
<keyword evidence="4" id="KW-0227">DNA damage</keyword>
<evidence type="ECO:0000256" key="3">
    <source>
        <dbReference type="ARBA" id="ARBA00022722"/>
    </source>
</evidence>
<dbReference type="CDD" id="cd09194">
    <property type="entry name" value="PLDc_yTdp1_1"/>
    <property type="match status" value="1"/>
</dbReference>
<dbReference type="GO" id="GO:0003690">
    <property type="term" value="F:double-stranded DNA binding"/>
    <property type="evidence" value="ECO:0007669"/>
    <property type="project" value="TreeGrafter"/>
</dbReference>
<feature type="active site" description="Proton donor/acceptor" evidence="9">
    <location>
        <position position="463"/>
    </location>
</feature>
<comment type="subcellular location">
    <subcellularLocation>
        <location evidence="1">Nucleus</location>
    </subcellularLocation>
</comment>
<dbReference type="GO" id="GO:0006281">
    <property type="term" value="P:DNA repair"/>
    <property type="evidence" value="ECO:0007669"/>
    <property type="project" value="UniProtKB-KW"/>
</dbReference>
<comment type="caution">
    <text evidence="13">The sequence shown here is derived from an EMBL/GenBank/DDBJ whole genome shotgun (WGS) entry which is preliminary data.</text>
</comment>
<dbReference type="GO" id="GO:0004527">
    <property type="term" value="F:exonuclease activity"/>
    <property type="evidence" value="ECO:0007669"/>
    <property type="project" value="UniProtKB-KW"/>
</dbReference>
<reference evidence="14" key="1">
    <citation type="journal article" date="2023" name="Mol. Phylogenet. Evol.">
        <title>Genome-scale phylogeny and comparative genomics of the fungal order Sordariales.</title>
        <authorList>
            <person name="Hensen N."/>
            <person name="Bonometti L."/>
            <person name="Westerberg I."/>
            <person name="Brannstrom I.O."/>
            <person name="Guillou S."/>
            <person name="Cros-Aarteil S."/>
            <person name="Calhoun S."/>
            <person name="Haridas S."/>
            <person name="Kuo A."/>
            <person name="Mondo S."/>
            <person name="Pangilinan J."/>
            <person name="Riley R."/>
            <person name="LaButti K."/>
            <person name="Andreopoulos B."/>
            <person name="Lipzen A."/>
            <person name="Chen C."/>
            <person name="Yan M."/>
            <person name="Daum C."/>
            <person name="Ng V."/>
            <person name="Clum A."/>
            <person name="Steindorff A."/>
            <person name="Ohm R.A."/>
            <person name="Martin F."/>
            <person name="Silar P."/>
            <person name="Natvig D.O."/>
            <person name="Lalanne C."/>
            <person name="Gautier V."/>
            <person name="Ament-Velasquez S.L."/>
            <person name="Kruys A."/>
            <person name="Hutchinson M.I."/>
            <person name="Powell A.J."/>
            <person name="Barry K."/>
            <person name="Miller A.N."/>
            <person name="Grigoriev I.V."/>
            <person name="Debuchy R."/>
            <person name="Gladieux P."/>
            <person name="Hiltunen Thoren M."/>
            <person name="Johannesson H."/>
        </authorList>
    </citation>
    <scope>NUCLEOTIDE SEQUENCE [LARGE SCALE GENOMIC DNA]</scope>
    <source>
        <strain evidence="14">CBS 340.73</strain>
    </source>
</reference>
<feature type="binding site" evidence="10">
    <location>
        <position position="210"/>
    </location>
    <ligand>
        <name>substrate</name>
    </ligand>
</feature>
<evidence type="ECO:0000313" key="14">
    <source>
        <dbReference type="Proteomes" id="UP001303473"/>
    </source>
</evidence>
<dbReference type="SUPFAM" id="SSF56024">
    <property type="entry name" value="Phospholipase D/nuclease"/>
    <property type="match status" value="2"/>
</dbReference>
<dbReference type="PANTHER" id="PTHR12415:SF0">
    <property type="entry name" value="TYROSYL-DNA PHOSPHODIESTERASE 1"/>
    <property type="match status" value="1"/>
</dbReference>
<evidence type="ECO:0000313" key="13">
    <source>
        <dbReference type="EMBL" id="KAK3939810.1"/>
    </source>
</evidence>
<feature type="active site" description="Nucleophile" evidence="9">
    <location>
        <position position="208"/>
    </location>
</feature>
<dbReference type="Proteomes" id="UP001303473">
    <property type="component" value="Unassembled WGS sequence"/>
</dbReference>
<feature type="compositionally biased region" description="Low complexity" evidence="12">
    <location>
        <begin position="22"/>
        <end position="31"/>
    </location>
</feature>
<evidence type="ECO:0000256" key="11">
    <source>
        <dbReference type="PIRSR" id="PIRSR610347-3"/>
    </source>
</evidence>
<evidence type="ECO:0000256" key="1">
    <source>
        <dbReference type="ARBA" id="ARBA00004123"/>
    </source>
</evidence>
<evidence type="ECO:0000256" key="7">
    <source>
        <dbReference type="ARBA" id="ARBA00023204"/>
    </source>
</evidence>
<keyword evidence="8" id="KW-0539">Nucleus</keyword>
<dbReference type="InterPro" id="IPR010347">
    <property type="entry name" value="Tdp1"/>
</dbReference>
<proteinExistence type="inferred from homology"/>
<comment type="similarity">
    <text evidence="2">Belongs to the tyrosyl-DNA phosphodiesterase family.</text>
</comment>
<evidence type="ECO:0000256" key="5">
    <source>
        <dbReference type="ARBA" id="ARBA00022801"/>
    </source>
</evidence>
<keyword evidence="7" id="KW-0234">DNA repair</keyword>
<gene>
    <name evidence="13" type="ORF">QBC46DRAFT_436805</name>
</gene>
<keyword evidence="6" id="KW-0269">Exonuclease</keyword>
<evidence type="ECO:0000256" key="10">
    <source>
        <dbReference type="PIRSR" id="PIRSR610347-2"/>
    </source>
</evidence>
<accession>A0AAN6N6M4</accession>
<keyword evidence="14" id="KW-1185">Reference proteome</keyword>
<organism evidence="13 14">
    <name type="scientific">Diplogelasinospora grovesii</name>
    <dbReference type="NCBI Taxonomy" id="303347"/>
    <lineage>
        <taxon>Eukaryota</taxon>
        <taxon>Fungi</taxon>
        <taxon>Dikarya</taxon>
        <taxon>Ascomycota</taxon>
        <taxon>Pezizomycotina</taxon>
        <taxon>Sordariomycetes</taxon>
        <taxon>Sordariomycetidae</taxon>
        <taxon>Sordariales</taxon>
        <taxon>Diplogelasinosporaceae</taxon>
        <taxon>Diplogelasinospora</taxon>
    </lineage>
</organism>
<dbReference type="Pfam" id="PF06087">
    <property type="entry name" value="Tyr-DNA_phospho"/>
    <property type="match status" value="1"/>
</dbReference>
<dbReference type="CDD" id="cd09123">
    <property type="entry name" value="PLDc_Tdp1_2"/>
    <property type="match status" value="1"/>
</dbReference>
<keyword evidence="3" id="KW-0540">Nuclease</keyword>